<organism evidence="2">
    <name type="scientific">uncultured Rubrobacteraceae bacterium</name>
    <dbReference type="NCBI Taxonomy" id="349277"/>
    <lineage>
        <taxon>Bacteria</taxon>
        <taxon>Bacillati</taxon>
        <taxon>Actinomycetota</taxon>
        <taxon>Rubrobacteria</taxon>
        <taxon>Rubrobacterales</taxon>
        <taxon>Rubrobacteraceae</taxon>
        <taxon>environmental samples</taxon>
    </lineage>
</organism>
<feature type="region of interest" description="Disordered" evidence="1">
    <location>
        <begin position="47"/>
        <end position="124"/>
    </location>
</feature>
<sequence length="124" mass="13835">MSLSQPPGDPGSEKLLRLGRRQGEREEAQAAFERSARTLGWLVRRPRRGGRDLGRRRARSRWTLRPPGVLGTKAPDKRFRASTGSNSADDSGFSRELRPGLPIMRSGEGLNRPEEPPIRGKHLS</sequence>
<dbReference type="AlphaFoldDB" id="A0A6J4RCE6"/>
<reference evidence="2" key="1">
    <citation type="submission" date="2020-02" db="EMBL/GenBank/DDBJ databases">
        <authorList>
            <person name="Meier V. D."/>
        </authorList>
    </citation>
    <scope>NUCLEOTIDE SEQUENCE</scope>
    <source>
        <strain evidence="2">AVDCRST_MAG05</strain>
    </source>
</reference>
<evidence type="ECO:0000256" key="1">
    <source>
        <dbReference type="SAM" id="MobiDB-lite"/>
    </source>
</evidence>
<gene>
    <name evidence="2" type="ORF">AVDCRST_MAG05-71</name>
</gene>
<accession>A0A6J4RCE6</accession>
<dbReference type="EMBL" id="CADCVM010000016">
    <property type="protein sequence ID" value="CAA9466356.1"/>
    <property type="molecule type" value="Genomic_DNA"/>
</dbReference>
<protein>
    <submittedName>
        <fullName evidence="2">Uncharacterized protein</fullName>
    </submittedName>
</protein>
<evidence type="ECO:0000313" key="2">
    <source>
        <dbReference type="EMBL" id="CAA9466356.1"/>
    </source>
</evidence>
<name>A0A6J4RCE6_9ACTN</name>
<proteinExistence type="predicted"/>